<dbReference type="PROSITE" id="PS51409">
    <property type="entry name" value="ARGINASE_2"/>
    <property type="match status" value="1"/>
</dbReference>
<comment type="similarity">
    <text evidence="1">Belongs to the arginase family.</text>
</comment>
<dbReference type="InterPro" id="IPR006035">
    <property type="entry name" value="Ureohydrolase"/>
</dbReference>
<comment type="caution">
    <text evidence="2">The sequence shown here is derived from an EMBL/GenBank/DDBJ whole genome shotgun (WGS) entry which is preliminary data.</text>
</comment>
<dbReference type="OrthoDB" id="9788689at2"/>
<dbReference type="SUPFAM" id="SSF52768">
    <property type="entry name" value="Arginase/deacetylase"/>
    <property type="match status" value="1"/>
</dbReference>
<dbReference type="EMBL" id="JAUSUU010000009">
    <property type="protein sequence ID" value="MDQ0336509.1"/>
    <property type="molecule type" value="Genomic_DNA"/>
</dbReference>
<keyword evidence="5" id="KW-1185">Reference proteome</keyword>
<organism evidence="2 4">
    <name type="scientific">Formosa algae</name>
    <dbReference type="NCBI Taxonomy" id="225843"/>
    <lineage>
        <taxon>Bacteria</taxon>
        <taxon>Pseudomonadati</taxon>
        <taxon>Bacteroidota</taxon>
        <taxon>Flavobacteriia</taxon>
        <taxon>Flavobacteriales</taxon>
        <taxon>Flavobacteriaceae</taxon>
        <taxon>Formosa</taxon>
    </lineage>
</organism>
<reference evidence="2" key="1">
    <citation type="submission" date="2021-03" db="EMBL/GenBank/DDBJ databases">
        <title>Genomic Encyclopedia of Type Strains, Phase IV (KMG-IV): sequencing the most valuable type-strain genomes for metagenomic binning, comparative biology and taxonomic classification.</title>
        <authorList>
            <person name="Goeker M."/>
        </authorList>
    </citation>
    <scope>NUCLEOTIDE SEQUENCE</scope>
    <source>
        <strain evidence="2">DSM 15523</strain>
        <strain evidence="3 5">DSM 16476</strain>
    </source>
</reference>
<evidence type="ECO:0000313" key="4">
    <source>
        <dbReference type="Proteomes" id="UP001138672"/>
    </source>
</evidence>
<evidence type="ECO:0000313" key="5">
    <source>
        <dbReference type="Proteomes" id="UP001231587"/>
    </source>
</evidence>
<sequence length="339" mass="38450">MDKLVVFNHTDLSRLLHIRASESKFGEHVKILPPLCNIYEHINTLDVDYILLGIPENIGILANLGNQNTTYTWEATLKTLLNIQKNEFTNPENVLVLGYLNFEKELKKIKSLDLTIDKQLVKARKIVSKIDKDVAHIIYTIKKAGKTPIVIGGGQNNAYGNIKGCALALNSPINIVNLNAFANFKPEEGRHSGNGFTYAYAEGFLKNYYVFGMQENFIPNSILKTINKLKQIHFSTYESIAIKQTTTFKKELKYALSMLEDLPIGMEIDCNTIENFNANTTTLDGFSLKRVRQFVNYFGKRDHVQYLHICDAETTEDNAEQTGLFITNLITDFMQAHTK</sequence>
<name>A0A9X0YPZ7_9FLAO</name>
<keyword evidence="2" id="KW-0378">Hydrolase</keyword>
<evidence type="ECO:0000313" key="2">
    <source>
        <dbReference type="EMBL" id="MBP1841071.1"/>
    </source>
</evidence>
<dbReference type="RefSeq" id="WP_057779522.1">
    <property type="nucleotide sequence ID" value="NZ_JAGGJQ010000009.1"/>
</dbReference>
<accession>A0A9X0YPZ7</accession>
<evidence type="ECO:0000256" key="1">
    <source>
        <dbReference type="PROSITE-ProRule" id="PRU00742"/>
    </source>
</evidence>
<protein>
    <submittedName>
        <fullName evidence="2">Formiminoglutamase</fullName>
        <ecNumber evidence="2">3.5.3.8</ecNumber>
    </submittedName>
</protein>
<dbReference type="EC" id="3.5.3.8" evidence="2"/>
<dbReference type="AlphaFoldDB" id="A0A9X0YPZ7"/>
<evidence type="ECO:0000313" key="3">
    <source>
        <dbReference type="EMBL" id="MDQ0336509.1"/>
    </source>
</evidence>
<dbReference type="Gene3D" id="3.40.800.10">
    <property type="entry name" value="Ureohydrolase domain"/>
    <property type="match status" value="1"/>
</dbReference>
<dbReference type="InterPro" id="IPR023696">
    <property type="entry name" value="Ureohydrolase_dom_sf"/>
</dbReference>
<dbReference type="Proteomes" id="UP001138672">
    <property type="component" value="Unassembled WGS sequence"/>
</dbReference>
<dbReference type="Pfam" id="PF00491">
    <property type="entry name" value="Arginase"/>
    <property type="match status" value="1"/>
</dbReference>
<dbReference type="GO" id="GO:0050415">
    <property type="term" value="F:formimidoylglutamase activity"/>
    <property type="evidence" value="ECO:0007669"/>
    <property type="project" value="UniProtKB-EC"/>
</dbReference>
<dbReference type="EMBL" id="JAGGJQ010000009">
    <property type="protein sequence ID" value="MBP1841071.1"/>
    <property type="molecule type" value="Genomic_DNA"/>
</dbReference>
<dbReference type="Proteomes" id="UP001231587">
    <property type="component" value="Unassembled WGS sequence"/>
</dbReference>
<gene>
    <name evidence="2" type="ORF">J2Z56_003003</name>
    <name evidence="3" type="ORF">J2Z57_002963</name>
</gene>
<proteinExistence type="inferred from homology"/>
<dbReference type="GO" id="GO:0046872">
    <property type="term" value="F:metal ion binding"/>
    <property type="evidence" value="ECO:0007669"/>
    <property type="project" value="InterPro"/>
</dbReference>